<evidence type="ECO:0000313" key="13">
    <source>
        <dbReference type="EMBL" id="VFJ87470.1"/>
    </source>
</evidence>
<evidence type="ECO:0000256" key="10">
    <source>
        <dbReference type="ARBA" id="ARBA00035120"/>
    </source>
</evidence>
<keyword evidence="12" id="KW-0813">Transport</keyword>
<dbReference type="GO" id="GO:0005886">
    <property type="term" value="C:plasma membrane"/>
    <property type="evidence" value="ECO:0007669"/>
    <property type="project" value="UniProtKB-SubCell"/>
</dbReference>
<evidence type="ECO:0000256" key="6">
    <source>
        <dbReference type="ARBA" id="ARBA00023053"/>
    </source>
</evidence>
<evidence type="ECO:0000256" key="5">
    <source>
        <dbReference type="ARBA" id="ARBA00022989"/>
    </source>
</evidence>
<keyword evidence="9 12" id="KW-0407">Ion channel</keyword>
<feature type="binding site" evidence="12">
    <location>
        <position position="87"/>
    </location>
    <ligand>
        <name>Na(+)</name>
        <dbReference type="ChEBI" id="CHEBI:29101"/>
        <note>structural</note>
    </ligand>
</feature>
<dbReference type="GO" id="GO:0046872">
    <property type="term" value="F:metal ion binding"/>
    <property type="evidence" value="ECO:0007669"/>
    <property type="project" value="UniProtKB-KW"/>
</dbReference>
<feature type="transmembrane region" description="Helical" evidence="12">
    <location>
        <begin position="12"/>
        <end position="33"/>
    </location>
</feature>
<evidence type="ECO:0000256" key="8">
    <source>
        <dbReference type="ARBA" id="ARBA00023136"/>
    </source>
</evidence>
<dbReference type="HAMAP" id="MF_00454">
    <property type="entry name" value="FluC"/>
    <property type="match status" value="1"/>
</dbReference>
<reference evidence="13" key="1">
    <citation type="submission" date="2019-02" db="EMBL/GenBank/DDBJ databases">
        <authorList>
            <person name="Gruber-Vodicka R. H."/>
            <person name="Seah K. B. B."/>
        </authorList>
    </citation>
    <scope>NUCLEOTIDE SEQUENCE</scope>
    <source>
        <strain evidence="13">BECK_M6</strain>
    </source>
</reference>
<dbReference type="PANTHER" id="PTHR28259:SF1">
    <property type="entry name" value="FLUORIDE EXPORT PROTEIN 1-RELATED"/>
    <property type="match status" value="1"/>
</dbReference>
<feature type="transmembrane region" description="Helical" evidence="12">
    <location>
        <begin position="108"/>
        <end position="133"/>
    </location>
</feature>
<dbReference type="InterPro" id="IPR003691">
    <property type="entry name" value="FluC"/>
</dbReference>
<evidence type="ECO:0000256" key="12">
    <source>
        <dbReference type="HAMAP-Rule" id="MF_00454"/>
    </source>
</evidence>
<keyword evidence="7 12" id="KW-0406">Ion transport</keyword>
<evidence type="ECO:0000256" key="4">
    <source>
        <dbReference type="ARBA" id="ARBA00022692"/>
    </source>
</evidence>
<dbReference type="AlphaFoldDB" id="A0A450U6Z6"/>
<protein>
    <recommendedName>
        <fullName evidence="12">Fluoride-specific ion channel FluC</fullName>
    </recommendedName>
</protein>
<comment type="activity regulation">
    <text evidence="12">Na(+) is not transported, but it plays an essential structural role and its presence is essential for fluoride channel function.</text>
</comment>
<evidence type="ECO:0000256" key="2">
    <source>
        <dbReference type="ARBA" id="ARBA00022475"/>
    </source>
</evidence>
<comment type="function">
    <text evidence="12">Fluoride-specific ion channel. Important for reducing fluoride concentration in the cell, thus reducing its toxicity.</text>
</comment>
<keyword evidence="4 12" id="KW-0812">Transmembrane</keyword>
<evidence type="ECO:0000256" key="1">
    <source>
        <dbReference type="ARBA" id="ARBA00004651"/>
    </source>
</evidence>
<keyword evidence="12" id="KW-0479">Metal-binding</keyword>
<keyword evidence="2 12" id="KW-1003">Cell membrane</keyword>
<dbReference type="EMBL" id="CAADFH010000001">
    <property type="protein sequence ID" value="VFJ87470.1"/>
    <property type="molecule type" value="Genomic_DNA"/>
</dbReference>
<organism evidence="13">
    <name type="scientific">Candidatus Kentrum sp. LFY</name>
    <dbReference type="NCBI Taxonomy" id="2126342"/>
    <lineage>
        <taxon>Bacteria</taxon>
        <taxon>Pseudomonadati</taxon>
        <taxon>Pseudomonadota</taxon>
        <taxon>Gammaproteobacteria</taxon>
        <taxon>Candidatus Kentrum</taxon>
    </lineage>
</organism>
<gene>
    <name evidence="12" type="primary">fluC</name>
    <name evidence="12" type="synonym">crcB</name>
    <name evidence="13" type="ORF">BECKLFY1418A_GA0070994_1001127</name>
</gene>
<comment type="similarity">
    <text evidence="10 12">Belongs to the fluoride channel Fluc/FEX (TC 1.A.43) family.</text>
</comment>
<sequence>MINIFNHSMITNLLIIGIGGFAGAISRYVIFMIDRQFYHQYHFPLGTLFVNLIGSFLIGIALGMSVKYNILSRGSFGHYLFVTGFLGAFTTFSTFSQDNFSLLMDKQYWFFIANILFNVILGITLTMLGYFLVVDELPARIGRLLFGLKS</sequence>
<comment type="catalytic activity">
    <reaction evidence="11">
        <text>fluoride(in) = fluoride(out)</text>
        <dbReference type="Rhea" id="RHEA:76159"/>
        <dbReference type="ChEBI" id="CHEBI:17051"/>
    </reaction>
    <physiologicalReaction direction="left-to-right" evidence="11">
        <dbReference type="Rhea" id="RHEA:76160"/>
    </physiologicalReaction>
</comment>
<keyword evidence="3" id="KW-0997">Cell inner membrane</keyword>
<evidence type="ECO:0000256" key="3">
    <source>
        <dbReference type="ARBA" id="ARBA00022519"/>
    </source>
</evidence>
<dbReference type="GO" id="GO:0062054">
    <property type="term" value="F:fluoride channel activity"/>
    <property type="evidence" value="ECO:0007669"/>
    <property type="project" value="UniProtKB-UniRule"/>
</dbReference>
<evidence type="ECO:0000256" key="11">
    <source>
        <dbReference type="ARBA" id="ARBA00035585"/>
    </source>
</evidence>
<feature type="binding site" evidence="12">
    <location>
        <position position="90"/>
    </location>
    <ligand>
        <name>Na(+)</name>
        <dbReference type="ChEBI" id="CHEBI:29101"/>
        <note>structural</note>
    </ligand>
</feature>
<dbReference type="PANTHER" id="PTHR28259">
    <property type="entry name" value="FLUORIDE EXPORT PROTEIN 1-RELATED"/>
    <property type="match status" value="1"/>
</dbReference>
<dbReference type="NCBIfam" id="TIGR00494">
    <property type="entry name" value="crcB"/>
    <property type="match status" value="1"/>
</dbReference>
<accession>A0A450U6Z6</accession>
<keyword evidence="6 12" id="KW-0915">Sodium</keyword>
<feature type="transmembrane region" description="Helical" evidence="12">
    <location>
        <begin position="45"/>
        <end position="64"/>
    </location>
</feature>
<evidence type="ECO:0000256" key="9">
    <source>
        <dbReference type="ARBA" id="ARBA00023303"/>
    </source>
</evidence>
<evidence type="ECO:0000256" key="7">
    <source>
        <dbReference type="ARBA" id="ARBA00023065"/>
    </source>
</evidence>
<name>A0A450U6Z6_9GAMM</name>
<dbReference type="Pfam" id="PF02537">
    <property type="entry name" value="CRCB"/>
    <property type="match status" value="1"/>
</dbReference>
<feature type="transmembrane region" description="Helical" evidence="12">
    <location>
        <begin position="76"/>
        <end position="96"/>
    </location>
</feature>
<dbReference type="GO" id="GO:0140114">
    <property type="term" value="P:cellular detoxification of fluoride"/>
    <property type="evidence" value="ECO:0007669"/>
    <property type="project" value="UniProtKB-UniRule"/>
</dbReference>
<keyword evidence="8 12" id="KW-0472">Membrane</keyword>
<keyword evidence="5 12" id="KW-1133">Transmembrane helix</keyword>
<comment type="subcellular location">
    <subcellularLocation>
        <location evidence="1 12">Cell membrane</location>
        <topology evidence="1 12">Multi-pass membrane protein</topology>
    </subcellularLocation>
</comment>
<proteinExistence type="inferred from homology"/>